<sequence>MVNSGEMAGATSTTTLFKVGIAVLMVTTGSLNTIAAKWADSIKSDGYLFNHPFFQAACMFLGEFACLGAYYILRLYQRRKAENENGPAVPAAPPISPFIFLPPAACDVLATSIMYIGLNMTLASSFQMLRGAVIIFTGLLSVAFLKTSLKPFKWFGMLIVCLGLVIVGVASIVYEDPKDVDINGMITGDLLIIIAQIIVAIQMVYEQKYLTQYDVHALYAVGYEGLFGLSILTFLIPIFYFIKVPVAFSPYADHRLEDILLVFQQIWDQPLIMVPLLMTVVSIALFNFAGITVTQNLSATTRMVLDSVRTLIIWMLSIPLFDEKFIPWQIAGFFFLIMGMCIYNDMLFGPFMRSRLPVDQCWSPFCLNFWGVVEEDFMRDTEALLVDDEPQQN</sequence>
<reference evidence="2" key="1">
    <citation type="submission" date="2016-11" db="UniProtKB">
        <authorList>
            <consortium name="WormBaseParasite"/>
        </authorList>
    </citation>
    <scope>IDENTIFICATION</scope>
    <source>
        <strain evidence="2">KR3021</strain>
    </source>
</reference>
<evidence type="ECO:0000313" key="1">
    <source>
        <dbReference type="Proteomes" id="UP000095286"/>
    </source>
</evidence>
<accession>A0AC35U3B3</accession>
<name>A0AC35U3B3_9BILA</name>
<evidence type="ECO:0000313" key="2">
    <source>
        <dbReference type="WBParaSite" id="RSKR_0000736400.1"/>
    </source>
</evidence>
<dbReference type="WBParaSite" id="RSKR_0000736400.1">
    <property type="protein sequence ID" value="RSKR_0000736400.1"/>
    <property type="gene ID" value="RSKR_0000736400"/>
</dbReference>
<organism evidence="1 2">
    <name type="scientific">Rhabditophanes sp. KR3021</name>
    <dbReference type="NCBI Taxonomy" id="114890"/>
    <lineage>
        <taxon>Eukaryota</taxon>
        <taxon>Metazoa</taxon>
        <taxon>Ecdysozoa</taxon>
        <taxon>Nematoda</taxon>
        <taxon>Chromadorea</taxon>
        <taxon>Rhabditida</taxon>
        <taxon>Tylenchina</taxon>
        <taxon>Panagrolaimomorpha</taxon>
        <taxon>Strongyloidoidea</taxon>
        <taxon>Alloionematidae</taxon>
        <taxon>Rhabditophanes</taxon>
    </lineage>
</organism>
<dbReference type="Proteomes" id="UP000095286">
    <property type="component" value="Unplaced"/>
</dbReference>
<protein>
    <submittedName>
        <fullName evidence="2">CRT-like domain-containing protein</fullName>
    </submittedName>
</protein>
<proteinExistence type="predicted"/>